<gene>
    <name evidence="3" type="ORF">BESB_034820</name>
</gene>
<feature type="signal peptide" evidence="2">
    <location>
        <begin position="1"/>
        <end position="29"/>
    </location>
</feature>
<comment type="caution">
    <text evidence="3">The sequence shown here is derived from an EMBL/GenBank/DDBJ whole genome shotgun (WGS) entry which is preliminary data.</text>
</comment>
<dbReference type="Proteomes" id="UP000224006">
    <property type="component" value="Chromosome II"/>
</dbReference>
<sequence>MSPGRIYVSLIAAVTWMVGLLTTPGGADASSHHNVAHAMDDGNDSDLFTVAEVFELFEQIAKAHFPLKQERLAVEALVELAVAEGTDEGDDEEITSETGWQPAAQKLVTAMKEIMASARVSGSERTEEPGGVSGVLSAERIEAEIRAKKASRDSYKRVADAFWHFVTFTRKLPDAERGESSRAQAPTPPSKPKETATAAVKTVGQQRFYQPSGGNSEVIIFLNVSPMTLLTRICQGQQEACADVFQQSLHAAMQNVVNDPDFTEDSVQMGRVGIRGSGVQQTVLIYNDGDMHLADVLEQVLEDVEFCQSDPFRPICKTLTGQTLAENNVTPKVLSKRVIG</sequence>
<evidence type="ECO:0000313" key="4">
    <source>
        <dbReference type="Proteomes" id="UP000224006"/>
    </source>
</evidence>
<dbReference type="OrthoDB" id="331156at2759"/>
<evidence type="ECO:0000256" key="2">
    <source>
        <dbReference type="SAM" id="SignalP"/>
    </source>
</evidence>
<proteinExistence type="predicted"/>
<dbReference type="AlphaFoldDB" id="A0A2A9MIJ6"/>
<evidence type="ECO:0008006" key="5">
    <source>
        <dbReference type="Google" id="ProtNLM"/>
    </source>
</evidence>
<dbReference type="EMBL" id="NWUJ01000002">
    <property type="protein sequence ID" value="PFH37024.1"/>
    <property type="molecule type" value="Genomic_DNA"/>
</dbReference>
<dbReference type="VEuPathDB" id="ToxoDB:BESB_034820"/>
<feature type="region of interest" description="Disordered" evidence="1">
    <location>
        <begin position="174"/>
        <end position="198"/>
    </location>
</feature>
<keyword evidence="4" id="KW-1185">Reference proteome</keyword>
<keyword evidence="2" id="KW-0732">Signal</keyword>
<dbReference type="KEGG" id="bbes:BESB_034820"/>
<dbReference type="GeneID" id="40308463"/>
<feature type="chain" id="PRO_5012360399" description="Transmembrane protein" evidence="2">
    <location>
        <begin position="30"/>
        <end position="340"/>
    </location>
</feature>
<dbReference type="RefSeq" id="XP_029221033.1">
    <property type="nucleotide sequence ID" value="XM_029362068.1"/>
</dbReference>
<evidence type="ECO:0000313" key="3">
    <source>
        <dbReference type="EMBL" id="PFH37024.1"/>
    </source>
</evidence>
<protein>
    <recommendedName>
        <fullName evidence="5">Transmembrane protein</fullName>
    </recommendedName>
</protein>
<reference evidence="3 4" key="1">
    <citation type="submission" date="2017-09" db="EMBL/GenBank/DDBJ databases">
        <title>Genome sequencing of Besnoitia besnoiti strain Bb-Ger1.</title>
        <authorList>
            <person name="Schares G."/>
            <person name="Venepally P."/>
            <person name="Lorenzi H.A."/>
        </authorList>
    </citation>
    <scope>NUCLEOTIDE SEQUENCE [LARGE SCALE GENOMIC DNA]</scope>
    <source>
        <strain evidence="3 4">Bb-Ger1</strain>
    </source>
</reference>
<organism evidence="3 4">
    <name type="scientific">Besnoitia besnoiti</name>
    <name type="common">Apicomplexan protozoan</name>
    <dbReference type="NCBI Taxonomy" id="94643"/>
    <lineage>
        <taxon>Eukaryota</taxon>
        <taxon>Sar</taxon>
        <taxon>Alveolata</taxon>
        <taxon>Apicomplexa</taxon>
        <taxon>Conoidasida</taxon>
        <taxon>Coccidia</taxon>
        <taxon>Eucoccidiorida</taxon>
        <taxon>Eimeriorina</taxon>
        <taxon>Sarcocystidae</taxon>
        <taxon>Besnoitia</taxon>
    </lineage>
</organism>
<accession>A0A2A9MIJ6</accession>
<evidence type="ECO:0000256" key="1">
    <source>
        <dbReference type="SAM" id="MobiDB-lite"/>
    </source>
</evidence>
<name>A0A2A9MIJ6_BESBE</name>